<dbReference type="InterPro" id="IPR000757">
    <property type="entry name" value="Beta-glucanase-like"/>
</dbReference>
<dbReference type="EMBL" id="JAACJL010000057">
    <property type="protein sequence ID" value="KAF4612173.1"/>
    <property type="molecule type" value="Genomic_DNA"/>
</dbReference>
<dbReference type="AlphaFoldDB" id="A0A8H4QJP2"/>
<organism evidence="12 13">
    <name type="scientific">Agrocybe pediades</name>
    <dbReference type="NCBI Taxonomy" id="84607"/>
    <lineage>
        <taxon>Eukaryota</taxon>
        <taxon>Fungi</taxon>
        <taxon>Dikarya</taxon>
        <taxon>Basidiomycota</taxon>
        <taxon>Agaricomycotina</taxon>
        <taxon>Agaricomycetes</taxon>
        <taxon>Agaricomycetidae</taxon>
        <taxon>Agaricales</taxon>
        <taxon>Agaricineae</taxon>
        <taxon>Strophariaceae</taxon>
        <taxon>Agrocybe</taxon>
    </lineage>
</organism>
<sequence length="610" mass="67122">MASYKRFSAASKSSLLLPSSRNSRVSSNTHTTRDSWGGLSRHDSVTDKYSLAASPDDWGLPLNMREDDDDLHNPRIDDGNGRFITRRGIANVGCLIILMLGILALFEGYPIISHFLLRTIQTTQGGFNLGGVNATGQVPQLPNVNGLIDRETPKDAYTKKSYQNPDQDMVLVFSDEFNQDGRTFYPGDDPYWEAVDLHYWGTVDLEWYDPMQATTSGGYLRLRIDRVNNTADNHDLQYRSGMDCISTIWESGITKRRRNKFCFTGGMIEAGLMLPGSSSVSGLWPALWTMGNLGRAGYGASLEGLWPYSYDSCDVGTLPNQTFPLSQTDGILQPVAATVNGDPLNGGALSFLPGQRLSLNCVADISASQAACTCAGEDHPGPIRKDGTYVGRSSPEIDVLEAIVNNGEGFVSQSSQWAPFNAGYQWDNATNLVIYDPDVTQLNGYVGGAFQQTTSGLSETNQACYERQSGCFSVYGFEYKTGFDDGYITWVNDGKLAWTLKNAGMGPDSATQIGRRYISQEPMYIIANLGLSLGFGDVDFEDLIFPSTMSIDYIRVYQPADAVNVGCDPDDFPTTKYIETFQEAYTNPNLTTWVGDFKQSWPKNKLVDSC</sequence>
<comment type="similarity">
    <text evidence="2">Belongs to the SKN1/KRE6 family.</text>
</comment>
<proteinExistence type="inferred from homology"/>
<keyword evidence="4" id="KW-0735">Signal-anchor</keyword>
<evidence type="ECO:0000256" key="10">
    <source>
        <dbReference type="SAM" id="Phobius"/>
    </source>
</evidence>
<dbReference type="Proteomes" id="UP000521872">
    <property type="component" value="Unassembled WGS sequence"/>
</dbReference>
<dbReference type="GO" id="GO:0005789">
    <property type="term" value="C:endoplasmic reticulum membrane"/>
    <property type="evidence" value="ECO:0007669"/>
    <property type="project" value="TreeGrafter"/>
</dbReference>
<evidence type="ECO:0000256" key="3">
    <source>
        <dbReference type="ARBA" id="ARBA00022692"/>
    </source>
</evidence>
<evidence type="ECO:0000256" key="1">
    <source>
        <dbReference type="ARBA" id="ARBA00004606"/>
    </source>
</evidence>
<dbReference type="PANTHER" id="PTHR31361">
    <property type="entry name" value="BETA-GLUCAN SYNTHESIS-ASSOCIATED PROTEIN KRE6-RELATED"/>
    <property type="match status" value="1"/>
</dbReference>
<keyword evidence="5 10" id="KW-1133">Transmembrane helix</keyword>
<evidence type="ECO:0000313" key="13">
    <source>
        <dbReference type="Proteomes" id="UP000521872"/>
    </source>
</evidence>
<comment type="caution">
    <text evidence="12">The sequence shown here is derived from an EMBL/GenBank/DDBJ whole genome shotgun (WGS) entry which is preliminary data.</text>
</comment>
<keyword evidence="6 10" id="KW-0472">Membrane</keyword>
<evidence type="ECO:0000256" key="2">
    <source>
        <dbReference type="ARBA" id="ARBA00010962"/>
    </source>
</evidence>
<reference evidence="12 13" key="1">
    <citation type="submission" date="2019-12" db="EMBL/GenBank/DDBJ databases">
        <authorList>
            <person name="Floudas D."/>
            <person name="Bentzer J."/>
            <person name="Ahren D."/>
            <person name="Johansson T."/>
            <person name="Persson P."/>
            <person name="Tunlid A."/>
        </authorList>
    </citation>
    <scope>NUCLEOTIDE SEQUENCE [LARGE SCALE GENOMIC DNA]</scope>
    <source>
        <strain evidence="12 13">CBS 102.39</strain>
    </source>
</reference>
<protein>
    <recommendedName>
        <fullName evidence="11">GH16 domain-containing protein</fullName>
    </recommendedName>
</protein>
<evidence type="ECO:0000313" key="12">
    <source>
        <dbReference type="EMBL" id="KAF4612173.1"/>
    </source>
</evidence>
<evidence type="ECO:0000256" key="8">
    <source>
        <dbReference type="ARBA" id="ARBA00023316"/>
    </source>
</evidence>
<comment type="subcellular location">
    <subcellularLocation>
        <location evidence="1">Membrane</location>
        <topology evidence="1">Single-pass type II membrane protein</topology>
    </subcellularLocation>
</comment>
<dbReference type="InterPro" id="IPR005629">
    <property type="entry name" value="Skn1/Kre6/Sbg1"/>
</dbReference>
<evidence type="ECO:0000256" key="6">
    <source>
        <dbReference type="ARBA" id="ARBA00023136"/>
    </source>
</evidence>
<keyword evidence="3 10" id="KW-0812">Transmembrane</keyword>
<dbReference type="FunFam" id="2.60.120.200:FF:000259">
    <property type="entry name" value="Chromosome 9, whole genome shotgun sequence"/>
    <property type="match status" value="1"/>
</dbReference>
<feature type="region of interest" description="Disordered" evidence="9">
    <location>
        <begin position="19"/>
        <end position="42"/>
    </location>
</feature>
<evidence type="ECO:0000256" key="7">
    <source>
        <dbReference type="ARBA" id="ARBA00023180"/>
    </source>
</evidence>
<dbReference type="SUPFAM" id="SSF49899">
    <property type="entry name" value="Concanavalin A-like lectins/glucanases"/>
    <property type="match status" value="1"/>
</dbReference>
<feature type="transmembrane region" description="Helical" evidence="10">
    <location>
        <begin position="89"/>
        <end position="112"/>
    </location>
</feature>
<accession>A0A8H4QJP2</accession>
<evidence type="ECO:0000259" key="11">
    <source>
        <dbReference type="PROSITE" id="PS51762"/>
    </source>
</evidence>
<dbReference type="Gene3D" id="2.60.120.200">
    <property type="match status" value="2"/>
</dbReference>
<evidence type="ECO:0000256" key="5">
    <source>
        <dbReference type="ARBA" id="ARBA00022989"/>
    </source>
</evidence>
<keyword evidence="7" id="KW-0325">Glycoprotein</keyword>
<dbReference type="PANTHER" id="PTHR31361:SF1">
    <property type="entry name" value="BETA-GLUCAN SYNTHESIS-ASSOCIATED PROTEIN KRE6-RELATED"/>
    <property type="match status" value="1"/>
</dbReference>
<dbReference type="GO" id="GO:0005886">
    <property type="term" value="C:plasma membrane"/>
    <property type="evidence" value="ECO:0007669"/>
    <property type="project" value="TreeGrafter"/>
</dbReference>
<dbReference type="PROSITE" id="PS51762">
    <property type="entry name" value="GH16_2"/>
    <property type="match status" value="1"/>
</dbReference>
<evidence type="ECO:0000256" key="4">
    <source>
        <dbReference type="ARBA" id="ARBA00022968"/>
    </source>
</evidence>
<dbReference type="GO" id="GO:0006078">
    <property type="term" value="P:(1-&gt;6)-beta-D-glucan biosynthetic process"/>
    <property type="evidence" value="ECO:0007669"/>
    <property type="project" value="TreeGrafter"/>
</dbReference>
<dbReference type="InterPro" id="IPR013320">
    <property type="entry name" value="ConA-like_dom_sf"/>
</dbReference>
<name>A0A8H4QJP2_9AGAR</name>
<feature type="compositionally biased region" description="Low complexity" evidence="9">
    <location>
        <begin position="19"/>
        <end position="28"/>
    </location>
</feature>
<dbReference type="Pfam" id="PF03935">
    <property type="entry name" value="SKN1_KRE6_Sbg1"/>
    <property type="match status" value="1"/>
</dbReference>
<dbReference type="GO" id="GO:0015926">
    <property type="term" value="F:glucosidase activity"/>
    <property type="evidence" value="ECO:0007669"/>
    <property type="project" value="TreeGrafter"/>
</dbReference>
<keyword evidence="13" id="KW-1185">Reference proteome</keyword>
<gene>
    <name evidence="12" type="ORF">D9613_003996</name>
</gene>
<feature type="domain" description="GH16" evidence="11">
    <location>
        <begin position="155"/>
        <end position="562"/>
    </location>
</feature>
<keyword evidence="8" id="KW-0961">Cell wall biogenesis/degradation</keyword>
<dbReference type="GO" id="GO:0031505">
    <property type="term" value="P:fungal-type cell wall organization"/>
    <property type="evidence" value="ECO:0007669"/>
    <property type="project" value="TreeGrafter"/>
</dbReference>
<evidence type="ECO:0000256" key="9">
    <source>
        <dbReference type="SAM" id="MobiDB-lite"/>
    </source>
</evidence>